<keyword evidence="1" id="KW-1133">Transmembrane helix</keyword>
<dbReference type="OrthoDB" id="848790at2"/>
<comment type="caution">
    <text evidence="3">The sequence shown here is derived from an EMBL/GenBank/DDBJ whole genome shotgun (WGS) entry which is preliminary data.</text>
</comment>
<keyword evidence="1" id="KW-0812">Transmembrane</keyword>
<feature type="signal peptide" evidence="2">
    <location>
        <begin position="1"/>
        <end position="23"/>
    </location>
</feature>
<proteinExistence type="predicted"/>
<gene>
    <name evidence="3" type="ORF">ADICEAN_02157</name>
</gene>
<dbReference type="STRING" id="1279009.ADICEAN_02157"/>
<keyword evidence="1" id="KW-0472">Membrane</keyword>
<reference evidence="3 4" key="1">
    <citation type="journal article" date="2013" name="Genome Announc.">
        <title>Draft Genome Sequence of Cesiribacter andamanensis Strain AMV16T, Isolated from a Soil Sample from a Mud Volcano in the Andaman Islands, India.</title>
        <authorList>
            <person name="Shivaji S."/>
            <person name="Ara S."/>
            <person name="Begum Z."/>
            <person name="Srinivas T.N."/>
            <person name="Singh A."/>
            <person name="Kumar Pinnaka A."/>
        </authorList>
    </citation>
    <scope>NUCLEOTIDE SEQUENCE [LARGE SCALE GENOMIC DNA]</scope>
    <source>
        <strain evidence="3 4">AMV16</strain>
    </source>
</reference>
<sequence length="302" mass="34776">MRNTPLKLLLLLLILLQGLGAGAQQLEPEAYFVQDSLRVGEPVQYSLSIRYPRQFTVLFPDSTFALPPFELLQRTYYPTRSDSLYSFDSVVYTLTAFYPDSLLGLQLPIYMVQGRDSIPLWAKGDSIYVASILPPRINADSLQFVSTTEYTEVEYPFNYPYVILGLIGLSVFVFAGIAVFGKSVRRKFKLWLLRRRYSSFEEEYSTTFSRYLAGDPAVRPDELLLIWKSYLEELEKKPYTKLTSQEIADSNTNPPLWLQILRPIDRSIYGYQGGDDLPTSLQELRSLAQQKYEKRKLEVLHA</sequence>
<evidence type="ECO:0000256" key="1">
    <source>
        <dbReference type="SAM" id="Phobius"/>
    </source>
</evidence>
<dbReference type="Proteomes" id="UP000011910">
    <property type="component" value="Unassembled WGS sequence"/>
</dbReference>
<feature type="chain" id="PRO_5004082350" description="Protein BatD" evidence="2">
    <location>
        <begin position="24"/>
        <end position="302"/>
    </location>
</feature>
<name>M7NLM3_9BACT</name>
<dbReference type="AlphaFoldDB" id="M7NLM3"/>
<organism evidence="3 4">
    <name type="scientific">Cesiribacter andamanensis AMV16</name>
    <dbReference type="NCBI Taxonomy" id="1279009"/>
    <lineage>
        <taxon>Bacteria</taxon>
        <taxon>Pseudomonadati</taxon>
        <taxon>Bacteroidota</taxon>
        <taxon>Cytophagia</taxon>
        <taxon>Cytophagales</taxon>
        <taxon>Cesiribacteraceae</taxon>
        <taxon>Cesiribacter</taxon>
    </lineage>
</organism>
<evidence type="ECO:0000313" key="4">
    <source>
        <dbReference type="Proteomes" id="UP000011910"/>
    </source>
</evidence>
<dbReference type="RefSeq" id="WP_009195550.1">
    <property type="nucleotide sequence ID" value="NZ_AODQ01000049.1"/>
</dbReference>
<protein>
    <recommendedName>
        <fullName evidence="5">Protein BatD</fullName>
    </recommendedName>
</protein>
<evidence type="ECO:0000256" key="2">
    <source>
        <dbReference type="SAM" id="SignalP"/>
    </source>
</evidence>
<dbReference type="eggNOG" id="ENOG5032ISF">
    <property type="taxonomic scope" value="Bacteria"/>
</dbReference>
<dbReference type="EMBL" id="AODQ01000049">
    <property type="protein sequence ID" value="EMR02680.1"/>
    <property type="molecule type" value="Genomic_DNA"/>
</dbReference>
<feature type="transmembrane region" description="Helical" evidence="1">
    <location>
        <begin position="159"/>
        <end position="180"/>
    </location>
</feature>
<evidence type="ECO:0000313" key="3">
    <source>
        <dbReference type="EMBL" id="EMR02680.1"/>
    </source>
</evidence>
<keyword evidence="4" id="KW-1185">Reference proteome</keyword>
<keyword evidence="2" id="KW-0732">Signal</keyword>
<accession>M7NLM3</accession>
<evidence type="ECO:0008006" key="5">
    <source>
        <dbReference type="Google" id="ProtNLM"/>
    </source>
</evidence>